<dbReference type="HOGENOM" id="CLU_1959025_0_0_1"/>
<evidence type="ECO:0000313" key="3">
    <source>
        <dbReference type="Proteomes" id="UP000054549"/>
    </source>
</evidence>
<name>A0A0C2WIW2_AMAMK</name>
<evidence type="ECO:0000256" key="1">
    <source>
        <dbReference type="SAM" id="MobiDB-lite"/>
    </source>
</evidence>
<reference evidence="2 3" key="1">
    <citation type="submission" date="2014-04" db="EMBL/GenBank/DDBJ databases">
        <title>Evolutionary Origins and Diversification of the Mycorrhizal Mutualists.</title>
        <authorList>
            <consortium name="DOE Joint Genome Institute"/>
            <consortium name="Mycorrhizal Genomics Consortium"/>
            <person name="Kohler A."/>
            <person name="Kuo A."/>
            <person name="Nagy L.G."/>
            <person name="Floudas D."/>
            <person name="Copeland A."/>
            <person name="Barry K.W."/>
            <person name="Cichocki N."/>
            <person name="Veneault-Fourrey C."/>
            <person name="LaButti K."/>
            <person name="Lindquist E.A."/>
            <person name="Lipzen A."/>
            <person name="Lundell T."/>
            <person name="Morin E."/>
            <person name="Murat C."/>
            <person name="Riley R."/>
            <person name="Ohm R."/>
            <person name="Sun H."/>
            <person name="Tunlid A."/>
            <person name="Henrissat B."/>
            <person name="Grigoriev I.V."/>
            <person name="Hibbett D.S."/>
            <person name="Martin F."/>
        </authorList>
    </citation>
    <scope>NUCLEOTIDE SEQUENCE [LARGE SCALE GENOMIC DNA]</scope>
    <source>
        <strain evidence="2 3">Koide BX008</strain>
    </source>
</reference>
<dbReference type="EMBL" id="KN818284">
    <property type="protein sequence ID" value="KIL61467.1"/>
    <property type="molecule type" value="Genomic_DNA"/>
</dbReference>
<protein>
    <submittedName>
        <fullName evidence="2">Uncharacterized protein</fullName>
    </submittedName>
</protein>
<evidence type="ECO:0000313" key="2">
    <source>
        <dbReference type="EMBL" id="KIL61467.1"/>
    </source>
</evidence>
<feature type="compositionally biased region" description="Low complexity" evidence="1">
    <location>
        <begin position="91"/>
        <end position="102"/>
    </location>
</feature>
<accession>A0A0C2WIW2</accession>
<sequence>MRIGEGAYITSFFREFWFTQNHVQSLQWARISENPPTIIRMCGSRRTPSAGRVEMDGCTLRVLSQIFFSQCHGDGSFPSKVLQECQRSLASGSNRSSTKNSSVFTAATPQGLNVRGAQSHSHYTWNTD</sequence>
<dbReference type="AlphaFoldDB" id="A0A0C2WIW2"/>
<feature type="compositionally biased region" description="Polar residues" evidence="1">
    <location>
        <begin position="103"/>
        <end position="128"/>
    </location>
</feature>
<organism evidence="2 3">
    <name type="scientific">Amanita muscaria (strain Koide BX008)</name>
    <dbReference type="NCBI Taxonomy" id="946122"/>
    <lineage>
        <taxon>Eukaryota</taxon>
        <taxon>Fungi</taxon>
        <taxon>Dikarya</taxon>
        <taxon>Basidiomycota</taxon>
        <taxon>Agaricomycotina</taxon>
        <taxon>Agaricomycetes</taxon>
        <taxon>Agaricomycetidae</taxon>
        <taxon>Agaricales</taxon>
        <taxon>Pluteineae</taxon>
        <taxon>Amanitaceae</taxon>
        <taxon>Amanita</taxon>
    </lineage>
</organism>
<keyword evidence="3" id="KW-1185">Reference proteome</keyword>
<feature type="region of interest" description="Disordered" evidence="1">
    <location>
        <begin position="91"/>
        <end position="128"/>
    </location>
</feature>
<dbReference type="InParanoid" id="A0A0C2WIW2"/>
<gene>
    <name evidence="2" type="ORF">M378DRAFT_855979</name>
</gene>
<dbReference type="Proteomes" id="UP000054549">
    <property type="component" value="Unassembled WGS sequence"/>
</dbReference>
<proteinExistence type="predicted"/>